<dbReference type="KEGG" id="pgin:FRZ67_22635"/>
<organism evidence="5 6">
    <name type="scientific">Panacibacter ginsenosidivorans</name>
    <dbReference type="NCBI Taxonomy" id="1813871"/>
    <lineage>
        <taxon>Bacteria</taxon>
        <taxon>Pseudomonadati</taxon>
        <taxon>Bacteroidota</taxon>
        <taxon>Chitinophagia</taxon>
        <taxon>Chitinophagales</taxon>
        <taxon>Chitinophagaceae</taxon>
        <taxon>Panacibacter</taxon>
    </lineage>
</organism>
<evidence type="ECO:0000259" key="4">
    <source>
        <dbReference type="Pfam" id="PF08241"/>
    </source>
</evidence>
<dbReference type="SUPFAM" id="SSF53335">
    <property type="entry name" value="S-adenosyl-L-methionine-dependent methyltransferases"/>
    <property type="match status" value="1"/>
</dbReference>
<name>A0A5B8VFW5_9BACT</name>
<accession>A0A5B8VFW5</accession>
<feature type="domain" description="Methyltransferase type 11" evidence="4">
    <location>
        <begin position="38"/>
        <end position="126"/>
    </location>
</feature>
<evidence type="ECO:0000256" key="3">
    <source>
        <dbReference type="ARBA" id="ARBA00022679"/>
    </source>
</evidence>
<sequence length="245" mass="28378">MKDNFSKQSKAYAHFRPHYPATLYDFFYTHINSFDKALDIATGNGQVAAELSKKFNQVHATDISAKQLAEAPALTNVFYKIEAAEESSFPDKYFDLITIAQAIHWFDFDKFYTNAKRMLKPHGVIAVIGYGLLSVNSLVDPWLLHFYKNITGPYWDKERRYIDELYITIPFPFTEITPPALKMEYEWTKEQFIGYLNTWSAVQHFIKANNSHPLSAGLLQQLDQLWPDNRLCKISFPLLLRAGHQ</sequence>
<dbReference type="Pfam" id="PF08241">
    <property type="entry name" value="Methyltransf_11"/>
    <property type="match status" value="1"/>
</dbReference>
<dbReference type="InterPro" id="IPR013216">
    <property type="entry name" value="Methyltransf_11"/>
</dbReference>
<dbReference type="Proteomes" id="UP000321533">
    <property type="component" value="Chromosome"/>
</dbReference>
<dbReference type="RefSeq" id="WP_147192831.1">
    <property type="nucleotide sequence ID" value="NZ_CP042435.1"/>
</dbReference>
<dbReference type="InterPro" id="IPR029063">
    <property type="entry name" value="SAM-dependent_MTases_sf"/>
</dbReference>
<dbReference type="PANTHER" id="PTHR44942:SF4">
    <property type="entry name" value="METHYLTRANSFERASE TYPE 11 DOMAIN-CONTAINING PROTEIN"/>
    <property type="match status" value="1"/>
</dbReference>
<evidence type="ECO:0000313" key="5">
    <source>
        <dbReference type="EMBL" id="QEC69955.1"/>
    </source>
</evidence>
<dbReference type="GO" id="GO:0008757">
    <property type="term" value="F:S-adenosylmethionine-dependent methyltransferase activity"/>
    <property type="evidence" value="ECO:0007669"/>
    <property type="project" value="InterPro"/>
</dbReference>
<comment type="similarity">
    <text evidence="1">Belongs to the methyltransferase superfamily.</text>
</comment>
<keyword evidence="6" id="KW-1185">Reference proteome</keyword>
<reference evidence="5 6" key="1">
    <citation type="journal article" date="2016" name="Int. J. Syst. Evol. Microbiol.">
        <title>Panacibacter ginsenosidivorans gen. nov., sp. nov., with ginsenoside converting activity isolated from soil of a ginseng field.</title>
        <authorList>
            <person name="Siddiqi M.Z."/>
            <person name="Muhammad Shafi S."/>
            <person name="Choi K.D."/>
            <person name="Im W.T."/>
        </authorList>
    </citation>
    <scope>NUCLEOTIDE SEQUENCE [LARGE SCALE GENOMIC DNA]</scope>
    <source>
        <strain evidence="5 6">Gsoil1550</strain>
    </source>
</reference>
<dbReference type="InterPro" id="IPR051052">
    <property type="entry name" value="Diverse_substrate_MTase"/>
</dbReference>
<evidence type="ECO:0000313" key="6">
    <source>
        <dbReference type="Proteomes" id="UP000321533"/>
    </source>
</evidence>
<keyword evidence="2 5" id="KW-0489">Methyltransferase</keyword>
<dbReference type="Gene3D" id="3.40.50.150">
    <property type="entry name" value="Vaccinia Virus protein VP39"/>
    <property type="match status" value="1"/>
</dbReference>
<protein>
    <submittedName>
        <fullName evidence="5">Methyltransferase domain-containing protein</fullName>
    </submittedName>
</protein>
<dbReference type="CDD" id="cd02440">
    <property type="entry name" value="AdoMet_MTases"/>
    <property type="match status" value="1"/>
</dbReference>
<dbReference type="GO" id="GO:0032259">
    <property type="term" value="P:methylation"/>
    <property type="evidence" value="ECO:0007669"/>
    <property type="project" value="UniProtKB-KW"/>
</dbReference>
<gene>
    <name evidence="5" type="ORF">FRZ67_22635</name>
</gene>
<dbReference type="AlphaFoldDB" id="A0A5B8VFW5"/>
<dbReference type="OrthoDB" id="9797252at2"/>
<evidence type="ECO:0000256" key="2">
    <source>
        <dbReference type="ARBA" id="ARBA00022603"/>
    </source>
</evidence>
<dbReference type="PANTHER" id="PTHR44942">
    <property type="entry name" value="METHYLTRANSF_11 DOMAIN-CONTAINING PROTEIN"/>
    <property type="match status" value="1"/>
</dbReference>
<evidence type="ECO:0000256" key="1">
    <source>
        <dbReference type="ARBA" id="ARBA00008361"/>
    </source>
</evidence>
<keyword evidence="3 5" id="KW-0808">Transferase</keyword>
<proteinExistence type="inferred from homology"/>
<dbReference type="EMBL" id="CP042435">
    <property type="protein sequence ID" value="QEC69955.1"/>
    <property type="molecule type" value="Genomic_DNA"/>
</dbReference>